<dbReference type="PROSITE" id="PS51123">
    <property type="entry name" value="OMPA_2"/>
    <property type="match status" value="1"/>
</dbReference>
<gene>
    <name evidence="7" type="ORF">ES677_13690</name>
</gene>
<reference evidence="7 8" key="1">
    <citation type="submission" date="2019-08" db="EMBL/GenBank/DDBJ databases">
        <title>Genomes of Antarctic Bizionia species.</title>
        <authorList>
            <person name="Bowman J.P."/>
        </authorList>
    </citation>
    <scope>NUCLEOTIDE SEQUENCE [LARGE SCALE GENOMIC DNA]</scope>
    <source>
        <strain evidence="7 8">IC164</strain>
    </source>
</reference>
<dbReference type="EMBL" id="VSKN01000027">
    <property type="protein sequence ID" value="TYC09151.1"/>
    <property type="molecule type" value="Genomic_DNA"/>
</dbReference>
<dbReference type="Proteomes" id="UP000323621">
    <property type="component" value="Unassembled WGS sequence"/>
</dbReference>
<evidence type="ECO:0000256" key="2">
    <source>
        <dbReference type="ARBA" id="ARBA00023136"/>
    </source>
</evidence>
<dbReference type="SUPFAM" id="SSF103088">
    <property type="entry name" value="OmpA-like"/>
    <property type="match status" value="1"/>
</dbReference>
<name>A0ABY3M7I7_9FLAO</name>
<keyword evidence="3" id="KW-0998">Cell outer membrane</keyword>
<feature type="domain" description="OmpA-like" evidence="6">
    <location>
        <begin position="1"/>
        <end position="92"/>
    </location>
</feature>
<keyword evidence="2 4" id="KW-0472">Membrane</keyword>
<dbReference type="Gene3D" id="3.30.1330.60">
    <property type="entry name" value="OmpA-like domain"/>
    <property type="match status" value="1"/>
</dbReference>
<proteinExistence type="predicted"/>
<evidence type="ECO:0000256" key="5">
    <source>
        <dbReference type="SAM" id="MobiDB-lite"/>
    </source>
</evidence>
<accession>A0ABY3M7I7</accession>
<comment type="subcellular location">
    <subcellularLocation>
        <location evidence="1">Cell outer membrane</location>
    </subcellularLocation>
</comment>
<evidence type="ECO:0000259" key="6">
    <source>
        <dbReference type="PROSITE" id="PS51123"/>
    </source>
</evidence>
<feature type="compositionally biased region" description="Basic and acidic residues" evidence="5">
    <location>
        <begin position="78"/>
        <end position="92"/>
    </location>
</feature>
<organism evidence="7 8">
    <name type="scientific">Bizionia gelidisalsuginis</name>
    <dbReference type="NCBI Taxonomy" id="291188"/>
    <lineage>
        <taxon>Bacteria</taxon>
        <taxon>Pseudomonadati</taxon>
        <taxon>Bacteroidota</taxon>
        <taxon>Flavobacteriia</taxon>
        <taxon>Flavobacteriales</taxon>
        <taxon>Flavobacteriaceae</taxon>
        <taxon>Bizionia</taxon>
    </lineage>
</organism>
<feature type="region of interest" description="Disordered" evidence="5">
    <location>
        <begin position="67"/>
        <end position="92"/>
    </location>
</feature>
<keyword evidence="8" id="KW-1185">Reference proteome</keyword>
<dbReference type="CDD" id="cd07185">
    <property type="entry name" value="OmpA_C-like"/>
    <property type="match status" value="1"/>
</dbReference>
<dbReference type="InterPro" id="IPR036737">
    <property type="entry name" value="OmpA-like_sf"/>
</dbReference>
<dbReference type="Pfam" id="PF00691">
    <property type="entry name" value="OmpA"/>
    <property type="match status" value="1"/>
</dbReference>
<evidence type="ECO:0000256" key="3">
    <source>
        <dbReference type="ARBA" id="ARBA00023237"/>
    </source>
</evidence>
<protein>
    <submittedName>
        <fullName evidence="7">OmpA family protein</fullName>
    </submittedName>
</protein>
<sequence length="92" mass="10483">MSDMAKSEIAGVYQYLNENDETKIIISGHTDTVGTAVFNQDLSVKRAYSVAEFLRLSKERIHSIGYGNSMPIINNDTQEGRNRNRRVEFKIE</sequence>
<dbReference type="InterPro" id="IPR006664">
    <property type="entry name" value="OMP_bac"/>
</dbReference>
<comment type="caution">
    <text evidence="7">The sequence shown here is derived from an EMBL/GenBank/DDBJ whole genome shotgun (WGS) entry which is preliminary data.</text>
</comment>
<evidence type="ECO:0000313" key="7">
    <source>
        <dbReference type="EMBL" id="TYC09151.1"/>
    </source>
</evidence>
<evidence type="ECO:0000256" key="1">
    <source>
        <dbReference type="ARBA" id="ARBA00004442"/>
    </source>
</evidence>
<evidence type="ECO:0000313" key="8">
    <source>
        <dbReference type="Proteomes" id="UP000323621"/>
    </source>
</evidence>
<dbReference type="InterPro" id="IPR050330">
    <property type="entry name" value="Bact_OuterMem_StrucFunc"/>
</dbReference>
<dbReference type="PANTHER" id="PTHR30329">
    <property type="entry name" value="STATOR ELEMENT OF FLAGELLAR MOTOR COMPLEX"/>
    <property type="match status" value="1"/>
</dbReference>
<dbReference type="PRINTS" id="PR01021">
    <property type="entry name" value="OMPADOMAIN"/>
</dbReference>
<evidence type="ECO:0000256" key="4">
    <source>
        <dbReference type="PROSITE-ProRule" id="PRU00473"/>
    </source>
</evidence>
<dbReference type="InterPro" id="IPR006665">
    <property type="entry name" value="OmpA-like"/>
</dbReference>
<dbReference type="PANTHER" id="PTHR30329:SF21">
    <property type="entry name" value="LIPOPROTEIN YIAD-RELATED"/>
    <property type="match status" value="1"/>
</dbReference>